<evidence type="ECO:0000259" key="2">
    <source>
        <dbReference type="Pfam" id="PF02771"/>
    </source>
</evidence>
<dbReference type="InterPro" id="IPR013786">
    <property type="entry name" value="AcylCoA_DH/ox_N"/>
</dbReference>
<accession>A0A2T5BF61</accession>
<dbReference type="Pfam" id="PF02771">
    <property type="entry name" value="Acyl-CoA_dh_N"/>
    <property type="match status" value="1"/>
</dbReference>
<evidence type="ECO:0000256" key="1">
    <source>
        <dbReference type="ARBA" id="ARBA00023002"/>
    </source>
</evidence>
<dbReference type="GO" id="GO:0003995">
    <property type="term" value="F:acyl-CoA dehydrogenase activity"/>
    <property type="evidence" value="ECO:0007669"/>
    <property type="project" value="TreeGrafter"/>
</dbReference>
<comment type="caution">
    <text evidence="4">The sequence shown here is derived from an EMBL/GenBank/DDBJ whole genome shotgun (WGS) entry which is preliminary data.</text>
</comment>
<dbReference type="GO" id="GO:0050660">
    <property type="term" value="F:flavin adenine dinucleotide binding"/>
    <property type="evidence" value="ECO:0007669"/>
    <property type="project" value="InterPro"/>
</dbReference>
<dbReference type="InterPro" id="IPR013107">
    <property type="entry name" value="Acyl-CoA_DH_C"/>
</dbReference>
<dbReference type="PANTHER" id="PTHR43884">
    <property type="entry name" value="ACYL-COA DEHYDROGENASE"/>
    <property type="match status" value="1"/>
</dbReference>
<sequence>MVRQFPLPAVGERLPENIMRQPNIAAEPQEEELMHTMAYTSPQDANTRSEASGDPVAIAQVLAPVLAERAARFDEDDQFVAENYELLKQSGLVEAGVPRELGGGGAEVRALADMLRVMAHACSSTALAFSMHTHQVAIPAWRWRHQHVAAVEPLLKRVATERLILLSSGGSDWIGGSGKAIRVEGGYRVSARKVFTSGAEAGDLLLTGAVVETADGPDAVIHFAAPMKAPEVSIVETWRALGMRGTGSNDVVIDNLFITDAGVAFTRRAGEWHPMFQIIATTAFPLIYAAYLGVAESARDIAIGIARKKHPGAALLSLAGRMDTALRAAQLAHRWMIETVERNAPSAESVNEVMIGRSLVAKHAIATVELAMELAGGAGFYRINGLERRFRDIQGARFHPLQAGPQSEYAGALALGHSVANVF</sequence>
<proteinExistence type="predicted"/>
<dbReference type="EMBL" id="PZZZ01000002">
    <property type="protein sequence ID" value="PTM97615.1"/>
    <property type="molecule type" value="Genomic_DNA"/>
</dbReference>
<gene>
    <name evidence="4" type="ORF">C7449_102492</name>
</gene>
<evidence type="ECO:0000313" key="5">
    <source>
        <dbReference type="Proteomes" id="UP000241247"/>
    </source>
</evidence>
<dbReference type="InterPro" id="IPR036250">
    <property type="entry name" value="AcylCo_DH-like_C"/>
</dbReference>
<name>A0A2T5BF61_MYCDI</name>
<dbReference type="Proteomes" id="UP000241247">
    <property type="component" value="Unassembled WGS sequence"/>
</dbReference>
<dbReference type="InterPro" id="IPR037069">
    <property type="entry name" value="AcylCoA_DH/ox_N_sf"/>
</dbReference>
<dbReference type="InterPro" id="IPR009100">
    <property type="entry name" value="AcylCoA_DH/oxidase_NM_dom_sf"/>
</dbReference>
<dbReference type="Gene3D" id="1.10.540.10">
    <property type="entry name" value="Acyl-CoA dehydrogenase/oxidase, N-terminal domain"/>
    <property type="match status" value="1"/>
</dbReference>
<dbReference type="Pfam" id="PF08028">
    <property type="entry name" value="Acyl-CoA_dh_2"/>
    <property type="match status" value="1"/>
</dbReference>
<dbReference type="InterPro" id="IPR046373">
    <property type="entry name" value="Acyl-CoA_Oxase/DH_mid-dom_sf"/>
</dbReference>
<dbReference type="AlphaFoldDB" id="A0A2T5BF61"/>
<dbReference type="Gene3D" id="1.20.140.10">
    <property type="entry name" value="Butyryl-CoA Dehydrogenase, subunit A, domain 3"/>
    <property type="match status" value="1"/>
</dbReference>
<protein>
    <submittedName>
        <fullName evidence="4">Alkylation response protein AidB-like acyl-CoA dehydrogenase</fullName>
    </submittedName>
</protein>
<feature type="domain" description="Acyl-CoA dehydrogenase C-terminal" evidence="3">
    <location>
        <begin position="289"/>
        <end position="399"/>
    </location>
</feature>
<evidence type="ECO:0000259" key="3">
    <source>
        <dbReference type="Pfam" id="PF08028"/>
    </source>
</evidence>
<evidence type="ECO:0000313" key="4">
    <source>
        <dbReference type="EMBL" id="PTM97615.1"/>
    </source>
</evidence>
<keyword evidence="1" id="KW-0560">Oxidoreductase</keyword>
<dbReference type="Gene3D" id="2.40.110.10">
    <property type="entry name" value="Butyryl-CoA Dehydrogenase, subunit A, domain 2"/>
    <property type="match status" value="1"/>
</dbReference>
<dbReference type="PANTHER" id="PTHR43884:SF25">
    <property type="entry name" value="ACYL-COA DEHYDROGENASE YDBM-RELATED"/>
    <property type="match status" value="1"/>
</dbReference>
<feature type="domain" description="Acyl-CoA dehydrogenase/oxidase N-terminal" evidence="2">
    <location>
        <begin position="60"/>
        <end position="139"/>
    </location>
</feature>
<dbReference type="SUPFAM" id="SSF56645">
    <property type="entry name" value="Acyl-CoA dehydrogenase NM domain-like"/>
    <property type="match status" value="1"/>
</dbReference>
<keyword evidence="5" id="KW-1185">Reference proteome</keyword>
<dbReference type="PIRSF" id="PIRSF016578">
    <property type="entry name" value="HsaA"/>
    <property type="match status" value="1"/>
</dbReference>
<organism evidence="4 5">
    <name type="scientific">Mycoplana dimorpha</name>
    <dbReference type="NCBI Taxonomy" id="28320"/>
    <lineage>
        <taxon>Bacteria</taxon>
        <taxon>Pseudomonadati</taxon>
        <taxon>Pseudomonadota</taxon>
        <taxon>Alphaproteobacteria</taxon>
        <taxon>Hyphomicrobiales</taxon>
        <taxon>Rhizobiaceae</taxon>
        <taxon>Mycoplana</taxon>
    </lineage>
</organism>
<dbReference type="SUPFAM" id="SSF47203">
    <property type="entry name" value="Acyl-CoA dehydrogenase C-terminal domain-like"/>
    <property type="match status" value="1"/>
</dbReference>
<reference evidence="4 5" key="1">
    <citation type="submission" date="2018-04" db="EMBL/GenBank/DDBJ databases">
        <title>Genomic Encyclopedia of Type Strains, Phase IV (KMG-IV): sequencing the most valuable type-strain genomes for metagenomic binning, comparative biology and taxonomic classification.</title>
        <authorList>
            <person name="Goeker M."/>
        </authorList>
    </citation>
    <scope>NUCLEOTIDE SEQUENCE [LARGE SCALE GENOMIC DNA]</scope>
    <source>
        <strain evidence="4 5">DSM 7138</strain>
    </source>
</reference>